<evidence type="ECO:0000256" key="1">
    <source>
        <dbReference type="ARBA" id="ARBA00022729"/>
    </source>
</evidence>
<evidence type="ECO:0000313" key="4">
    <source>
        <dbReference type="Proteomes" id="UP000076078"/>
    </source>
</evidence>
<feature type="signal peptide" evidence="2">
    <location>
        <begin position="1"/>
        <end position="19"/>
    </location>
</feature>
<feature type="chain" id="PRO_5007593223" evidence="2">
    <location>
        <begin position="20"/>
        <end position="669"/>
    </location>
</feature>
<proteinExistence type="predicted"/>
<evidence type="ECO:0000256" key="2">
    <source>
        <dbReference type="SAM" id="SignalP"/>
    </source>
</evidence>
<organism evidence="3 4">
    <name type="scientific">Tieghemostelium lacteum</name>
    <name type="common">Slime mold</name>
    <name type="synonym">Dictyostelium lacteum</name>
    <dbReference type="NCBI Taxonomy" id="361077"/>
    <lineage>
        <taxon>Eukaryota</taxon>
        <taxon>Amoebozoa</taxon>
        <taxon>Evosea</taxon>
        <taxon>Eumycetozoa</taxon>
        <taxon>Dictyostelia</taxon>
        <taxon>Dictyosteliales</taxon>
        <taxon>Raperosteliaceae</taxon>
        <taxon>Tieghemostelium</taxon>
    </lineage>
</organism>
<keyword evidence="1 2" id="KW-0732">Signal</keyword>
<name>A0A151ZEZ6_TIELA</name>
<dbReference type="SUPFAM" id="SSF69318">
    <property type="entry name" value="Integrin alpha N-terminal domain"/>
    <property type="match status" value="2"/>
</dbReference>
<dbReference type="Gene3D" id="2.130.10.130">
    <property type="entry name" value="Integrin alpha, N-terminal"/>
    <property type="match status" value="3"/>
</dbReference>
<dbReference type="InParanoid" id="A0A151ZEZ6"/>
<keyword evidence="4" id="KW-1185">Reference proteome</keyword>
<dbReference type="Pfam" id="PF13517">
    <property type="entry name" value="FG-GAP_3"/>
    <property type="match status" value="1"/>
</dbReference>
<dbReference type="AlphaFoldDB" id="A0A151ZEZ6"/>
<dbReference type="InterPro" id="IPR013517">
    <property type="entry name" value="FG-GAP"/>
</dbReference>
<dbReference type="InterPro" id="IPR028994">
    <property type="entry name" value="Integrin_alpha_N"/>
</dbReference>
<dbReference type="InterPro" id="IPR024881">
    <property type="entry name" value="Tip"/>
</dbReference>
<dbReference type="PANTHER" id="PTHR13412:SF0">
    <property type="entry name" value="T-CELL IMMUNOMODULATORY PROTEIN"/>
    <property type="match status" value="1"/>
</dbReference>
<dbReference type="PANTHER" id="PTHR13412">
    <property type="entry name" value="T-CELL IMMUNOMODULATORY PROTEIN HOMOLOG"/>
    <property type="match status" value="1"/>
</dbReference>
<dbReference type="OrthoDB" id="21139at2759"/>
<evidence type="ECO:0000313" key="3">
    <source>
        <dbReference type="EMBL" id="KYQ92444.1"/>
    </source>
</evidence>
<protein>
    <submittedName>
        <fullName evidence="3">Tenascin X</fullName>
    </submittedName>
</protein>
<sequence>MKGLFSLFVILVWISSVLCFPSSISQLNNTNSVAITSNFEGYVEGGCDINGDGYQDLIEIYNNGYIVYFGNNTRFGNNRPITISMANGINGFRIEFEYPERLPVCGDFNGDGLDDIAIPSSRPTSGVIHAIYGKKGPFDAVINLNGTTGFTITGENSQSLGITKAICDINGDGIKDLIFGTRIGFYYTGSENPPKKIYVLYGLKNGAKYPTNSRGKFNHTSIEISKGQTGFSIDTESLSMYCGDINNDGYDDLLLLNPTSRIIFGRPSFPLLANGSYAPNYNGTDGFYISSVLPFIQRYRLASFGDFNGDGLKDVVLSNFNNSAYEVYVILGQNSDFKWNATFDAKSRDSTQIISFVKGSGNTFYECDSVSLGDLNGDGIDDLQCLSIRDNLVWGVYGSTVPFPPVVTLNETSRILENQCTGFKFRDTNQKTIANSDFNNDGVQDLFLTKDNILYGIYGELKNVVVNLNIKSIFVPYNKSGVYYFLNNNFQPNSTGTCQIQTLNVKVINRPKNGDLLDFSPPASSNIKVTRKSVTEIMIHNVDNSIEFLSHLSLISFTTKSNSNIKISLTSKGVINSIIDINAIAPCVCYSNSSCAGNYQCVPNGVTYQNQDCKTYGCSFGFECVGTKCQLISGCDTCYGMGCFDNEKCEYLLDFSHPCNIIPYCVHQE</sequence>
<dbReference type="Proteomes" id="UP000076078">
    <property type="component" value="Unassembled WGS sequence"/>
</dbReference>
<dbReference type="EMBL" id="LODT01000029">
    <property type="protein sequence ID" value="KYQ92444.1"/>
    <property type="molecule type" value="Genomic_DNA"/>
</dbReference>
<reference evidence="3 4" key="1">
    <citation type="submission" date="2015-12" db="EMBL/GenBank/DDBJ databases">
        <title>Dictyostelia acquired genes for synthesis and detection of signals that induce cell-type specialization by lateral gene transfer from prokaryotes.</title>
        <authorList>
            <person name="Gloeckner G."/>
            <person name="Schaap P."/>
        </authorList>
    </citation>
    <scope>NUCLEOTIDE SEQUENCE [LARGE SCALE GENOMIC DNA]</scope>
    <source>
        <strain evidence="3 4">TK</strain>
    </source>
</reference>
<gene>
    <name evidence="3" type="ORF">DLAC_06425</name>
</gene>
<comment type="caution">
    <text evidence="3">The sequence shown here is derived from an EMBL/GenBank/DDBJ whole genome shotgun (WGS) entry which is preliminary data.</text>
</comment>
<accession>A0A151ZEZ6</accession>